<reference evidence="7 8" key="1">
    <citation type="journal article" date="2024" name="G3 (Bethesda)">
        <title>Genome assembly of Hibiscus sabdariffa L. provides insights into metabolisms of medicinal natural products.</title>
        <authorList>
            <person name="Kim T."/>
        </authorList>
    </citation>
    <scope>NUCLEOTIDE SEQUENCE [LARGE SCALE GENOMIC DNA]</scope>
    <source>
        <strain evidence="7">TK-2024</strain>
        <tissue evidence="7">Old leaves</tissue>
    </source>
</reference>
<proteinExistence type="inferred from homology"/>
<name>A0ABR2PE84_9ROSI</name>
<dbReference type="EMBL" id="JBBPBN010000063">
    <property type="protein sequence ID" value="KAK8986627.1"/>
    <property type="molecule type" value="Genomic_DNA"/>
</dbReference>
<keyword evidence="8" id="KW-1185">Reference proteome</keyword>
<evidence type="ECO:0000256" key="3">
    <source>
        <dbReference type="ARBA" id="ARBA00022471"/>
    </source>
</evidence>
<evidence type="ECO:0000313" key="7">
    <source>
        <dbReference type="EMBL" id="KAK8986627.1"/>
    </source>
</evidence>
<accession>A0ABR2PE84</accession>
<feature type="signal peptide" evidence="6">
    <location>
        <begin position="1"/>
        <end position="24"/>
    </location>
</feature>
<evidence type="ECO:0000256" key="1">
    <source>
        <dbReference type="ARBA" id="ARBA00004613"/>
    </source>
</evidence>
<gene>
    <name evidence="7" type="ORF">V6N11_010181</name>
</gene>
<evidence type="ECO:0000256" key="4">
    <source>
        <dbReference type="ARBA" id="ARBA00022525"/>
    </source>
</evidence>
<dbReference type="Proteomes" id="UP001396334">
    <property type="component" value="Unassembled WGS sequence"/>
</dbReference>
<comment type="caution">
    <text evidence="7">The sequence shown here is derived from an EMBL/GenBank/DDBJ whole genome shotgun (WGS) entry which is preliminary data.</text>
</comment>
<organism evidence="7 8">
    <name type="scientific">Hibiscus sabdariffa</name>
    <name type="common">roselle</name>
    <dbReference type="NCBI Taxonomy" id="183260"/>
    <lineage>
        <taxon>Eukaryota</taxon>
        <taxon>Viridiplantae</taxon>
        <taxon>Streptophyta</taxon>
        <taxon>Embryophyta</taxon>
        <taxon>Tracheophyta</taxon>
        <taxon>Spermatophyta</taxon>
        <taxon>Magnoliopsida</taxon>
        <taxon>eudicotyledons</taxon>
        <taxon>Gunneridae</taxon>
        <taxon>Pentapetalae</taxon>
        <taxon>rosids</taxon>
        <taxon>malvids</taxon>
        <taxon>Malvales</taxon>
        <taxon>Malvaceae</taxon>
        <taxon>Malvoideae</taxon>
        <taxon>Hibiscus</taxon>
    </lineage>
</organism>
<keyword evidence="4 6" id="KW-0964">Secreted</keyword>
<dbReference type="InterPro" id="IPR010264">
    <property type="entry name" value="Self-incomp_S1"/>
</dbReference>
<dbReference type="Pfam" id="PF05938">
    <property type="entry name" value="Self-incomp_S1"/>
    <property type="match status" value="1"/>
</dbReference>
<evidence type="ECO:0000256" key="6">
    <source>
        <dbReference type="RuleBase" id="RU367044"/>
    </source>
</evidence>
<dbReference type="PANTHER" id="PTHR31232:SF137">
    <property type="entry name" value="S-PROTEIN HOMOLOG"/>
    <property type="match status" value="1"/>
</dbReference>
<feature type="chain" id="PRO_5044956138" description="S-protein homolog" evidence="6">
    <location>
        <begin position="25"/>
        <end position="164"/>
    </location>
</feature>
<evidence type="ECO:0000256" key="5">
    <source>
        <dbReference type="ARBA" id="ARBA00022729"/>
    </source>
</evidence>
<sequence>MYICYNPLTTALLCMVLLASSISAVTPASSPESEDRVYFRWKYKVHIINGMPDNVTRVIIACHSNDDDLGVHTLFQGEEFKFEFIISFIKKTHFICTFWWGVLYANDVSVFDDVVEIGTCRQKGNCFWKAAPDGIYFSSNYQYWDRKYEWTDPNKNQTRTELKI</sequence>
<evidence type="ECO:0000256" key="2">
    <source>
        <dbReference type="ARBA" id="ARBA00005581"/>
    </source>
</evidence>
<dbReference type="PANTHER" id="PTHR31232">
    <property type="match status" value="1"/>
</dbReference>
<protein>
    <recommendedName>
        <fullName evidence="6">S-protein homolog</fullName>
    </recommendedName>
</protein>
<keyword evidence="3 6" id="KW-0713">Self-incompatibility</keyword>
<comment type="similarity">
    <text evidence="2 6">Belongs to the plant self-incompatibility (S1) protein family.</text>
</comment>
<keyword evidence="5 6" id="KW-0732">Signal</keyword>
<comment type="subcellular location">
    <subcellularLocation>
        <location evidence="1 6">Secreted</location>
    </subcellularLocation>
</comment>
<evidence type="ECO:0000313" key="8">
    <source>
        <dbReference type="Proteomes" id="UP001396334"/>
    </source>
</evidence>